<protein>
    <submittedName>
        <fullName evidence="1">Uncharacterized protein</fullName>
    </submittedName>
</protein>
<evidence type="ECO:0000313" key="1">
    <source>
        <dbReference type="EMBL" id="KAK9192506.1"/>
    </source>
</evidence>
<proteinExistence type="predicted"/>
<comment type="caution">
    <text evidence="1">The sequence shown here is derived from an EMBL/GenBank/DDBJ whole genome shotgun (WGS) entry which is preliminary data.</text>
</comment>
<dbReference type="EMBL" id="JBCGBO010000006">
    <property type="protein sequence ID" value="KAK9192506.1"/>
    <property type="molecule type" value="Genomic_DNA"/>
</dbReference>
<keyword evidence="2" id="KW-1185">Reference proteome</keyword>
<sequence length="77" mass="7940">MEMTQKGGKSMRGVSKFLPVAFAAGGLGVTAATGAGMDGYVERMDKAAKRGVFHASQDAVGCRRLMTAKCAERGEAG</sequence>
<reference evidence="1 2" key="1">
    <citation type="submission" date="2024-05" db="EMBL/GenBank/DDBJ databases">
        <title>Haplotype-resolved chromosome-level genome assembly of Huyou (Citrus changshanensis).</title>
        <authorList>
            <person name="Miao C."/>
            <person name="Chen W."/>
            <person name="Wu Y."/>
            <person name="Wang L."/>
            <person name="Zhao S."/>
            <person name="Grierson D."/>
            <person name="Xu C."/>
            <person name="Chen K."/>
        </authorList>
    </citation>
    <scope>NUCLEOTIDE SEQUENCE [LARGE SCALE GENOMIC DNA]</scope>
    <source>
        <strain evidence="1">01-14</strain>
        <tissue evidence="1">Leaf</tissue>
    </source>
</reference>
<organism evidence="1 2">
    <name type="scientific">Citrus x changshan-huyou</name>
    <dbReference type="NCBI Taxonomy" id="2935761"/>
    <lineage>
        <taxon>Eukaryota</taxon>
        <taxon>Viridiplantae</taxon>
        <taxon>Streptophyta</taxon>
        <taxon>Embryophyta</taxon>
        <taxon>Tracheophyta</taxon>
        <taxon>Spermatophyta</taxon>
        <taxon>Magnoliopsida</taxon>
        <taxon>eudicotyledons</taxon>
        <taxon>Gunneridae</taxon>
        <taxon>Pentapetalae</taxon>
        <taxon>rosids</taxon>
        <taxon>malvids</taxon>
        <taxon>Sapindales</taxon>
        <taxon>Rutaceae</taxon>
        <taxon>Aurantioideae</taxon>
        <taxon>Citrus</taxon>
    </lineage>
</organism>
<evidence type="ECO:0000313" key="2">
    <source>
        <dbReference type="Proteomes" id="UP001428341"/>
    </source>
</evidence>
<gene>
    <name evidence="1" type="ORF">WN944_003198</name>
</gene>
<dbReference type="AlphaFoldDB" id="A0AAP0LZ12"/>
<accession>A0AAP0LZ12</accession>
<dbReference type="Proteomes" id="UP001428341">
    <property type="component" value="Unassembled WGS sequence"/>
</dbReference>
<name>A0AAP0LZ12_9ROSI</name>